<dbReference type="InterPro" id="IPR005110">
    <property type="entry name" value="MoeA_linker/N"/>
</dbReference>
<dbReference type="KEGG" id="syw:SYNW2469"/>
<keyword evidence="7" id="KW-0808">Transferase</keyword>
<dbReference type="EMBL" id="BX569695">
    <property type="protein sequence ID" value="CAE08984.1"/>
    <property type="molecule type" value="Genomic_DNA"/>
</dbReference>
<dbReference type="GO" id="GO:0005829">
    <property type="term" value="C:cytosol"/>
    <property type="evidence" value="ECO:0007669"/>
    <property type="project" value="TreeGrafter"/>
</dbReference>
<evidence type="ECO:0000256" key="1">
    <source>
        <dbReference type="ARBA" id="ARBA00002901"/>
    </source>
</evidence>
<dbReference type="CDD" id="cd00887">
    <property type="entry name" value="MoeA"/>
    <property type="match status" value="1"/>
</dbReference>
<accession>Q7U3G3</accession>
<evidence type="ECO:0000256" key="7">
    <source>
        <dbReference type="RuleBase" id="RU365090"/>
    </source>
</evidence>
<dbReference type="eggNOG" id="COG0303">
    <property type="taxonomic scope" value="Bacteria"/>
</dbReference>
<gene>
    <name evidence="9" type="primary">moeA</name>
    <name evidence="9" type="ordered locus">SYNW2469</name>
</gene>
<dbReference type="STRING" id="84588.SYNW2469"/>
<feature type="domain" description="MoaB/Mog" evidence="8">
    <location>
        <begin position="187"/>
        <end position="325"/>
    </location>
</feature>
<dbReference type="SUPFAM" id="SSF63867">
    <property type="entry name" value="MoeA C-terminal domain-like"/>
    <property type="match status" value="1"/>
</dbReference>
<keyword evidence="5 7" id="KW-0501">Molybdenum cofactor biosynthesis</keyword>
<proteinExistence type="inferred from homology"/>
<sequence length="416" mass="44138">MSGSAEPYGREGLPLEEARRRVLAAIQPITASNTVPLQQALGRVSAAAVLASEAVPGFRASIMDGYALGQSHQPKPGETWLLKGRSAAGQPFNGTLANGDAIRILTGAPLPDGAGWVLPQELISIDGSSLQLAKKASDRPWIRPEDEECRPGDLLLSAGQRLGAADLARLAGCGIADLTVAQQPRIGLLISGDELVPPGTARQPGAIWESNGTLLETMLRALRQSVTERRVVADQPDALRQALLDLAHDCDVVVSTGGVSAGDTDWIRPLVAELGAVDFWKLFLRPGRPFAFGSIGEGVPFFGLPGNPVAAAVTALQLLWPALQVLEGQSEPELFPRVMVELADPLSRRPGRPELARARLDTNAAGKLLARVDGSQASSRIGSLQQADLLLELPAEAGPLERGTRLWAQVIRQRIF</sequence>
<evidence type="ECO:0000313" key="9">
    <source>
        <dbReference type="EMBL" id="CAE08984.1"/>
    </source>
</evidence>
<dbReference type="RefSeq" id="WP_011129322.1">
    <property type="nucleotide sequence ID" value="NC_005070.1"/>
</dbReference>
<comment type="function">
    <text evidence="1 7">Catalyzes the insertion of molybdate into adenylated molybdopterin with the concomitant release of AMP.</text>
</comment>
<dbReference type="InterPro" id="IPR008284">
    <property type="entry name" value="MoCF_biosynth_CS"/>
</dbReference>
<dbReference type="PROSITE" id="PS01079">
    <property type="entry name" value="MOCF_BIOSYNTHESIS_2"/>
    <property type="match status" value="1"/>
</dbReference>
<dbReference type="GO" id="GO:0006777">
    <property type="term" value="P:Mo-molybdopterin cofactor biosynthetic process"/>
    <property type="evidence" value="ECO:0007669"/>
    <property type="project" value="UniProtKB-UniRule"/>
</dbReference>
<dbReference type="Gene3D" id="2.170.190.11">
    <property type="entry name" value="Molybdopterin biosynthesis moea protein, domain 3"/>
    <property type="match status" value="1"/>
</dbReference>
<comment type="catalytic activity">
    <reaction evidence="6">
        <text>adenylyl-molybdopterin + molybdate = Mo-molybdopterin + AMP + H(+)</text>
        <dbReference type="Rhea" id="RHEA:35047"/>
        <dbReference type="ChEBI" id="CHEBI:15378"/>
        <dbReference type="ChEBI" id="CHEBI:36264"/>
        <dbReference type="ChEBI" id="CHEBI:62727"/>
        <dbReference type="ChEBI" id="CHEBI:71302"/>
        <dbReference type="ChEBI" id="CHEBI:456215"/>
        <dbReference type="EC" id="2.10.1.1"/>
    </reaction>
</comment>
<evidence type="ECO:0000256" key="2">
    <source>
        <dbReference type="ARBA" id="ARBA00005046"/>
    </source>
</evidence>
<name>Q7U3G3_PARMW</name>
<dbReference type="GO" id="GO:0061599">
    <property type="term" value="F:molybdopterin molybdotransferase activity"/>
    <property type="evidence" value="ECO:0007669"/>
    <property type="project" value="UniProtKB-UniRule"/>
</dbReference>
<dbReference type="InterPro" id="IPR038987">
    <property type="entry name" value="MoeA-like"/>
</dbReference>
<dbReference type="UniPathway" id="UPA00344"/>
<dbReference type="SUPFAM" id="SSF53218">
    <property type="entry name" value="Molybdenum cofactor biosynthesis proteins"/>
    <property type="match status" value="1"/>
</dbReference>
<dbReference type="Gene3D" id="3.40.980.10">
    <property type="entry name" value="MoaB/Mog-like domain"/>
    <property type="match status" value="1"/>
</dbReference>
<dbReference type="Gene3D" id="3.90.105.10">
    <property type="entry name" value="Molybdopterin biosynthesis moea protein, domain 2"/>
    <property type="match status" value="1"/>
</dbReference>
<evidence type="ECO:0000256" key="5">
    <source>
        <dbReference type="ARBA" id="ARBA00023150"/>
    </source>
</evidence>
<evidence type="ECO:0000313" key="10">
    <source>
        <dbReference type="Proteomes" id="UP000001422"/>
    </source>
</evidence>
<keyword evidence="10" id="KW-1185">Reference proteome</keyword>
<keyword evidence="7" id="KW-0460">Magnesium</keyword>
<dbReference type="GO" id="GO:0046872">
    <property type="term" value="F:metal ion binding"/>
    <property type="evidence" value="ECO:0007669"/>
    <property type="project" value="UniProtKB-UniRule"/>
</dbReference>
<dbReference type="InterPro" id="IPR001453">
    <property type="entry name" value="MoaB/Mog_dom"/>
</dbReference>
<keyword evidence="4 7" id="KW-0500">Molybdenum</keyword>
<dbReference type="PANTHER" id="PTHR10192:SF5">
    <property type="entry name" value="GEPHYRIN"/>
    <property type="match status" value="1"/>
</dbReference>
<comment type="cofactor">
    <cofactor evidence="7">
        <name>Mg(2+)</name>
        <dbReference type="ChEBI" id="CHEBI:18420"/>
    </cofactor>
</comment>
<dbReference type="InterPro" id="IPR005111">
    <property type="entry name" value="MoeA_C_domain_IV"/>
</dbReference>
<dbReference type="EC" id="2.10.1.1" evidence="7"/>
<dbReference type="Pfam" id="PF03454">
    <property type="entry name" value="MoeA_C"/>
    <property type="match status" value="1"/>
</dbReference>
<dbReference type="SUPFAM" id="SSF63882">
    <property type="entry name" value="MoeA N-terminal region -like"/>
    <property type="match status" value="1"/>
</dbReference>
<evidence type="ECO:0000256" key="3">
    <source>
        <dbReference type="ARBA" id="ARBA00010763"/>
    </source>
</evidence>
<dbReference type="PANTHER" id="PTHR10192">
    <property type="entry name" value="MOLYBDOPTERIN BIOSYNTHESIS PROTEIN"/>
    <property type="match status" value="1"/>
</dbReference>
<dbReference type="InterPro" id="IPR036688">
    <property type="entry name" value="MoeA_C_domain_IV_sf"/>
</dbReference>
<dbReference type="SMART" id="SM00852">
    <property type="entry name" value="MoCF_biosynth"/>
    <property type="match status" value="1"/>
</dbReference>
<reference evidence="9 10" key="1">
    <citation type="journal article" date="2003" name="Nature">
        <title>The genome of a motile marine Synechococcus.</title>
        <authorList>
            <person name="Palenik B."/>
            <person name="Brahamsha B."/>
            <person name="Larimer F."/>
            <person name="Land M."/>
            <person name="Hauser L."/>
            <person name="Chain P."/>
            <person name="Lamerdin J."/>
            <person name="Regala W."/>
            <person name="Allen E.A."/>
            <person name="McCarren J."/>
            <person name="Paulsen I."/>
            <person name="Dufresne A."/>
            <person name="Partensky F."/>
            <person name="Webb E."/>
            <person name="Waterbury J."/>
        </authorList>
    </citation>
    <scope>NUCLEOTIDE SEQUENCE [LARGE SCALE GENOMIC DNA]</scope>
    <source>
        <strain evidence="9 10">WH8102</strain>
    </source>
</reference>
<dbReference type="Pfam" id="PF00994">
    <property type="entry name" value="MoCF_biosynth"/>
    <property type="match status" value="1"/>
</dbReference>
<dbReference type="AlphaFoldDB" id="Q7U3G3"/>
<organism evidence="9 10">
    <name type="scientific">Parasynechococcus marenigrum (strain WH8102)</name>
    <dbReference type="NCBI Taxonomy" id="84588"/>
    <lineage>
        <taxon>Bacteria</taxon>
        <taxon>Bacillati</taxon>
        <taxon>Cyanobacteriota</taxon>
        <taxon>Cyanophyceae</taxon>
        <taxon>Synechococcales</taxon>
        <taxon>Prochlorococcaceae</taxon>
        <taxon>Parasynechococcus</taxon>
        <taxon>Parasynechococcus marenigrum</taxon>
    </lineage>
</organism>
<evidence type="ECO:0000256" key="6">
    <source>
        <dbReference type="ARBA" id="ARBA00047317"/>
    </source>
</evidence>
<dbReference type="HOGENOM" id="CLU_010186_7_1_3"/>
<comment type="similarity">
    <text evidence="3 7">Belongs to the MoeA family.</text>
</comment>
<dbReference type="Proteomes" id="UP000001422">
    <property type="component" value="Chromosome"/>
</dbReference>
<keyword evidence="7" id="KW-0479">Metal-binding</keyword>
<dbReference type="Gene3D" id="2.40.340.10">
    <property type="entry name" value="MoeA, C-terminal, domain IV"/>
    <property type="match status" value="1"/>
</dbReference>
<dbReference type="InterPro" id="IPR036425">
    <property type="entry name" value="MoaB/Mog-like_dom_sf"/>
</dbReference>
<dbReference type="InterPro" id="IPR036135">
    <property type="entry name" value="MoeA_linker/N_sf"/>
</dbReference>
<dbReference type="Pfam" id="PF03453">
    <property type="entry name" value="MoeA_N"/>
    <property type="match status" value="1"/>
</dbReference>
<protein>
    <recommendedName>
        <fullName evidence="7">Molybdopterin molybdenumtransferase</fullName>
        <ecNumber evidence="7">2.10.1.1</ecNumber>
    </recommendedName>
</protein>
<evidence type="ECO:0000259" key="8">
    <source>
        <dbReference type="SMART" id="SM00852"/>
    </source>
</evidence>
<evidence type="ECO:0000256" key="4">
    <source>
        <dbReference type="ARBA" id="ARBA00022505"/>
    </source>
</evidence>
<comment type="pathway">
    <text evidence="2 7">Cofactor biosynthesis; molybdopterin biosynthesis.</text>
</comment>